<protein>
    <submittedName>
        <fullName evidence="1">Uncharacterized protein</fullName>
    </submittedName>
</protein>
<dbReference type="Proteomes" id="UP000286351">
    <property type="component" value="Unassembled WGS sequence"/>
</dbReference>
<name>A0A423JJF8_9PSED</name>
<organism evidence="1 2">
    <name type="scientific">Pseudomonas brassicacearum</name>
    <dbReference type="NCBI Taxonomy" id="930166"/>
    <lineage>
        <taxon>Bacteria</taxon>
        <taxon>Pseudomonadati</taxon>
        <taxon>Pseudomonadota</taxon>
        <taxon>Gammaproteobacteria</taxon>
        <taxon>Pseudomonadales</taxon>
        <taxon>Pseudomonadaceae</taxon>
        <taxon>Pseudomonas</taxon>
    </lineage>
</organism>
<dbReference type="EMBL" id="MOBO01000013">
    <property type="protein sequence ID" value="RON37847.1"/>
    <property type="molecule type" value="Genomic_DNA"/>
</dbReference>
<dbReference type="AlphaFoldDB" id="A0A423JJF8"/>
<accession>A0A423JJF8</accession>
<sequence length="69" mass="7669">MGMLQIGSLLSMQVERATKELREMPASRTAQIEGLPGLFSERYADLWEATFTPALDPIVRRGSTSTLEI</sequence>
<comment type="caution">
    <text evidence="1">The sequence shown here is derived from an EMBL/GenBank/DDBJ whole genome shotgun (WGS) entry which is preliminary data.</text>
</comment>
<evidence type="ECO:0000313" key="2">
    <source>
        <dbReference type="Proteomes" id="UP000286351"/>
    </source>
</evidence>
<evidence type="ECO:0000313" key="1">
    <source>
        <dbReference type="EMBL" id="RON37847.1"/>
    </source>
</evidence>
<gene>
    <name evidence="1" type="ORF">BK664_15595</name>
</gene>
<proteinExistence type="predicted"/>
<reference evidence="1 2" key="1">
    <citation type="submission" date="2016-10" db="EMBL/GenBank/DDBJ databases">
        <title>Comparative genome analysis of multiple Pseudomonas spp. focuses on biocontrol and plant growth promoting traits.</title>
        <authorList>
            <person name="Tao X.-Y."/>
            <person name="Taylor C.G."/>
        </authorList>
    </citation>
    <scope>NUCLEOTIDE SEQUENCE [LARGE SCALE GENOMIC DNA]</scope>
    <source>
        <strain evidence="1 2">38D4</strain>
    </source>
</reference>